<evidence type="ECO:0000313" key="2">
    <source>
        <dbReference type="Proteomes" id="UP001638806"/>
    </source>
</evidence>
<comment type="caution">
    <text evidence="1">The sequence shown here is derived from an EMBL/GenBank/DDBJ whole genome shotgun (WGS) entry which is preliminary data.</text>
</comment>
<gene>
    <name evidence="1" type="ORF">ACCO45_005016</name>
</gene>
<sequence length="133" mass="14210">MRCDIWPQPPSSDRGQWAGLIGHWASESLGARTQKPSQRPDGPTGGGYTTRDKPRVSPVNRSGAVARAACHKSRPVCMAWRIAIAGLLSAKGCLRGPRGRSRVKPFVPVPKGAAPQLSSGRALLTRPRFGHAP</sequence>
<organism evidence="1 2">
    <name type="scientific">Purpureocillium lilacinum</name>
    <name type="common">Paecilomyces lilacinus</name>
    <dbReference type="NCBI Taxonomy" id="33203"/>
    <lineage>
        <taxon>Eukaryota</taxon>
        <taxon>Fungi</taxon>
        <taxon>Dikarya</taxon>
        <taxon>Ascomycota</taxon>
        <taxon>Pezizomycotina</taxon>
        <taxon>Sordariomycetes</taxon>
        <taxon>Hypocreomycetidae</taxon>
        <taxon>Hypocreales</taxon>
        <taxon>Ophiocordycipitaceae</taxon>
        <taxon>Purpureocillium</taxon>
    </lineage>
</organism>
<proteinExistence type="predicted"/>
<dbReference type="EMBL" id="JBGNUJ010000004">
    <property type="protein sequence ID" value="KAL3959899.1"/>
    <property type="molecule type" value="Genomic_DNA"/>
</dbReference>
<keyword evidence="2" id="KW-1185">Reference proteome</keyword>
<dbReference type="Proteomes" id="UP001638806">
    <property type="component" value="Unassembled WGS sequence"/>
</dbReference>
<name>A0ACC4DU91_PURLI</name>
<reference evidence="1" key="1">
    <citation type="submission" date="2024-12" db="EMBL/GenBank/DDBJ databases">
        <title>Comparative genomics and development of molecular markers within Purpureocillium lilacinum and among Purpureocillium species.</title>
        <authorList>
            <person name="Yeh Z.-Y."/>
            <person name="Ni N.-T."/>
            <person name="Lo P.-H."/>
            <person name="Mushyakhwo K."/>
            <person name="Lin C.-F."/>
            <person name="Nai Y.-S."/>
        </authorList>
    </citation>
    <scope>NUCLEOTIDE SEQUENCE</scope>
    <source>
        <strain evidence="1">NCHU-NPUST-175</strain>
    </source>
</reference>
<protein>
    <submittedName>
        <fullName evidence="1">Uncharacterized protein</fullName>
    </submittedName>
</protein>
<evidence type="ECO:0000313" key="1">
    <source>
        <dbReference type="EMBL" id="KAL3959899.1"/>
    </source>
</evidence>
<accession>A0ACC4DU91</accession>